<protein>
    <recommendedName>
        <fullName evidence="2">ribonuclease H</fullName>
        <ecNumber evidence="2">3.1.26.4</ecNumber>
    </recommendedName>
</protein>
<dbReference type="Proteomes" id="UP001059041">
    <property type="component" value="Linkage Group LG4"/>
</dbReference>
<dbReference type="AlphaFoldDB" id="A0A9W7WZZ1"/>
<dbReference type="EMBL" id="JAFHDT010000004">
    <property type="protein sequence ID" value="KAI7811416.1"/>
    <property type="molecule type" value="Genomic_DNA"/>
</dbReference>
<gene>
    <name evidence="4" type="ORF">IRJ41_014323</name>
</gene>
<accession>A0A9W7WZZ1</accession>
<evidence type="ECO:0000256" key="1">
    <source>
        <dbReference type="ARBA" id="ARBA00010879"/>
    </source>
</evidence>
<evidence type="ECO:0000313" key="4">
    <source>
        <dbReference type="EMBL" id="KAI7811416.1"/>
    </source>
</evidence>
<dbReference type="PANTHER" id="PTHR47331">
    <property type="entry name" value="PHD-TYPE DOMAIN-CONTAINING PROTEIN"/>
    <property type="match status" value="1"/>
</dbReference>
<dbReference type="InterPro" id="IPR036397">
    <property type="entry name" value="RNaseH_sf"/>
</dbReference>
<reference evidence="4" key="1">
    <citation type="submission" date="2021-02" db="EMBL/GenBank/DDBJ databases">
        <title>Comparative genomics reveals that relaxation of natural selection precedes convergent phenotypic evolution of cavefish.</title>
        <authorList>
            <person name="Peng Z."/>
        </authorList>
    </citation>
    <scope>NUCLEOTIDE SEQUENCE</scope>
    <source>
        <tissue evidence="4">Muscle</tissue>
    </source>
</reference>
<dbReference type="Pfam" id="PF17921">
    <property type="entry name" value="Integrase_H2C2"/>
    <property type="match status" value="1"/>
</dbReference>
<dbReference type="InterPro" id="IPR000477">
    <property type="entry name" value="RT_dom"/>
</dbReference>
<name>A0A9W7WZZ1_TRIRA</name>
<evidence type="ECO:0000256" key="2">
    <source>
        <dbReference type="ARBA" id="ARBA00012180"/>
    </source>
</evidence>
<dbReference type="InterPro" id="IPR008042">
    <property type="entry name" value="Retrotrans_Pao"/>
</dbReference>
<dbReference type="Pfam" id="PF00078">
    <property type="entry name" value="RVT_1"/>
    <property type="match status" value="1"/>
</dbReference>
<evidence type="ECO:0000313" key="5">
    <source>
        <dbReference type="Proteomes" id="UP001059041"/>
    </source>
</evidence>
<dbReference type="GO" id="GO:0015074">
    <property type="term" value="P:DNA integration"/>
    <property type="evidence" value="ECO:0007669"/>
    <property type="project" value="InterPro"/>
</dbReference>
<dbReference type="Gene3D" id="3.30.420.10">
    <property type="entry name" value="Ribonuclease H-like superfamily/Ribonuclease H"/>
    <property type="match status" value="1"/>
</dbReference>
<dbReference type="CDD" id="cd01644">
    <property type="entry name" value="RT_pepA17"/>
    <property type="match status" value="1"/>
</dbReference>
<dbReference type="Gene3D" id="3.30.70.270">
    <property type="match status" value="1"/>
</dbReference>
<comment type="similarity">
    <text evidence="1">Belongs to the beta type-B retroviral polymerase family. HERV class-II K(HML-2) pol subfamily.</text>
</comment>
<evidence type="ECO:0000259" key="3">
    <source>
        <dbReference type="PROSITE" id="PS50994"/>
    </source>
</evidence>
<comment type="caution">
    <text evidence="4">The sequence shown here is derived from an EMBL/GenBank/DDBJ whole genome shotgun (WGS) entry which is preliminary data.</text>
</comment>
<dbReference type="EC" id="3.1.26.4" evidence="2"/>
<sequence length="1132" mass="128728">MGARQCLFTSVSPQTELAQDVEKLWKMDVMPYQTSKLVVRSKQDQEAIELLEAKTRRIRVDGVLRYATPLLRKRGVPSLRAPKEAVLPSLRSLERRLDRDPRRANEYCAAIHKLVEAGAVRKINPQEASLTEESWYIPHHLVSHNEKRRLVFNCSYQFQGRSLNDALLPGPTLGPSLLGVLLRFREHAVAVSGDIRSMFHQVRLPPEDRALLRFLWRDMKRNEPPDIFEWQVLPFGTACSPCCVTFALQRHARDHGGPDGRVRHSVEQCFYVDNCLQSVPTAEEAKGLVERLREVLAAGGFEIRQWACNVPDVLKHLPGEARSDGMERWLSHNESGLTEPTLGLSWHWETDTLGYKSRPLDYGSLTMRNVYKVLARQYDPLGFISPYTTRAKLIVQRMWEKPRDWDDPILPSDLQKAWKEWESELPLLSHISLPRAYVPAHAGRSVVSRHIHVFSDASERAYGAVSYLRTEDAQGQIYLAFLAARSRVAPRRQHSIPRLELCGALSAAQLAQTIKKELSISTDGTILWSDSTTVLTWLKSESCRFKVFVGTRIAEIQELTEQSTWRYVDSAQNPADDVTRGKTLTELAMPNRWSQGPTFLLKGPDGWPTWPGVEPKHDTAEYKKLTICGVINRAEGPETLPMHSLSWRDMVKSVAQELHGAAGREPLSAADYQQAEMTVFKRVQSECFPEELRHLRAGKALLKSSRILSLSPELDPEEDIIRVGGRLRRAEGLDSVFKHPIVLDPTHLVTKLLIRDYDARLCHPGPERVFAELRRTFWVLRGREAVRKVQHQCEECRRWKSKPLVPKMSDLPGARLRLHKPPFFSTGVDCFGPFHVKLGRRSEKRWGIIYKCLTTRAVHVDLLHSMDVDSFLMSLRRFIARRGTPAELYSDRGTNFTAGEKELRESFNSMSSDLQRLLAGQKIDFRFNPPAAPHFGGTWEREIKSVKSALYTVIGAQPVSEEVLHTTLLEVEAILNAKPLGYTSSNVADLDAVTPNVLLMGRLDGSLPPVVYQKSEGLSKRRWRHCQVMADHFWGRFIRDYLPALQRRQKWHDTPTDLIVNSVVLLMDPQFPRALWPVGRVVKVHQSADGHVRSADVRIKDKIYTRPVARLITLPAIPDHRDDAHGTPASSD</sequence>
<dbReference type="InterPro" id="IPR043502">
    <property type="entry name" value="DNA/RNA_pol_sf"/>
</dbReference>
<dbReference type="SUPFAM" id="SSF56672">
    <property type="entry name" value="DNA/RNA polymerases"/>
    <property type="match status" value="1"/>
</dbReference>
<dbReference type="InterPro" id="IPR012337">
    <property type="entry name" value="RNaseH-like_sf"/>
</dbReference>
<dbReference type="InterPro" id="IPR043128">
    <property type="entry name" value="Rev_trsase/Diguanyl_cyclase"/>
</dbReference>
<dbReference type="SUPFAM" id="SSF53098">
    <property type="entry name" value="Ribonuclease H-like"/>
    <property type="match status" value="1"/>
</dbReference>
<dbReference type="GO" id="GO:0004523">
    <property type="term" value="F:RNA-DNA hybrid ribonuclease activity"/>
    <property type="evidence" value="ECO:0007669"/>
    <property type="project" value="UniProtKB-EC"/>
</dbReference>
<keyword evidence="5" id="KW-1185">Reference proteome</keyword>
<organism evidence="4 5">
    <name type="scientific">Triplophysa rosa</name>
    <name type="common">Cave loach</name>
    <dbReference type="NCBI Taxonomy" id="992332"/>
    <lineage>
        <taxon>Eukaryota</taxon>
        <taxon>Metazoa</taxon>
        <taxon>Chordata</taxon>
        <taxon>Craniata</taxon>
        <taxon>Vertebrata</taxon>
        <taxon>Euteleostomi</taxon>
        <taxon>Actinopterygii</taxon>
        <taxon>Neopterygii</taxon>
        <taxon>Teleostei</taxon>
        <taxon>Ostariophysi</taxon>
        <taxon>Cypriniformes</taxon>
        <taxon>Nemacheilidae</taxon>
        <taxon>Triplophysa</taxon>
    </lineage>
</organism>
<dbReference type="Gene3D" id="3.10.10.10">
    <property type="entry name" value="HIV Type 1 Reverse Transcriptase, subunit A, domain 1"/>
    <property type="match status" value="1"/>
</dbReference>
<feature type="domain" description="Integrase catalytic" evidence="3">
    <location>
        <begin position="817"/>
        <end position="1003"/>
    </location>
</feature>
<dbReference type="PANTHER" id="PTHR47331:SF5">
    <property type="entry name" value="RIBONUCLEASE H"/>
    <property type="match status" value="1"/>
</dbReference>
<dbReference type="InterPro" id="IPR001584">
    <property type="entry name" value="Integrase_cat-core"/>
</dbReference>
<proteinExistence type="inferred from homology"/>
<dbReference type="PROSITE" id="PS50994">
    <property type="entry name" value="INTEGRASE"/>
    <property type="match status" value="1"/>
</dbReference>
<dbReference type="GO" id="GO:0003676">
    <property type="term" value="F:nucleic acid binding"/>
    <property type="evidence" value="ECO:0007669"/>
    <property type="project" value="InterPro"/>
</dbReference>
<dbReference type="InterPro" id="IPR041588">
    <property type="entry name" value="Integrase_H2C2"/>
</dbReference>
<dbReference type="Pfam" id="PF18701">
    <property type="entry name" value="DUF5641"/>
    <property type="match status" value="1"/>
</dbReference>
<dbReference type="Pfam" id="PF05380">
    <property type="entry name" value="Peptidase_A17"/>
    <property type="match status" value="1"/>
</dbReference>
<dbReference type="InterPro" id="IPR040676">
    <property type="entry name" value="DUF5641"/>
</dbReference>